<keyword evidence="1 6" id="KW-0378">Hydrolase</keyword>
<dbReference type="Proteomes" id="UP000007755">
    <property type="component" value="Unassembled WGS sequence"/>
</dbReference>
<dbReference type="Pfam" id="PF00930">
    <property type="entry name" value="DPPIV_N"/>
    <property type="match status" value="1"/>
</dbReference>
<dbReference type="Gene3D" id="2.140.10.30">
    <property type="entry name" value="Dipeptidylpeptidase IV, N-terminal domain"/>
    <property type="match status" value="1"/>
</dbReference>
<evidence type="ECO:0000256" key="4">
    <source>
        <dbReference type="SAM" id="Coils"/>
    </source>
</evidence>
<evidence type="ECO:0000256" key="2">
    <source>
        <dbReference type="ARBA" id="ARBA00022825"/>
    </source>
</evidence>
<keyword evidence="7" id="KW-1185">Reference proteome</keyword>
<dbReference type="AlphaFoldDB" id="F4W7S4"/>
<dbReference type="PANTHER" id="PTHR11731">
    <property type="entry name" value="PROTEASE FAMILY S9B,C DIPEPTIDYL-PEPTIDASE IV-RELATED"/>
    <property type="match status" value="1"/>
</dbReference>
<dbReference type="GO" id="GO:0008236">
    <property type="term" value="F:serine-type peptidase activity"/>
    <property type="evidence" value="ECO:0007669"/>
    <property type="project" value="UniProtKB-KW"/>
</dbReference>
<keyword evidence="4" id="KW-0175">Coiled coil</keyword>
<keyword evidence="1 6" id="KW-0645">Protease</keyword>
<dbReference type="PANTHER" id="PTHR11731:SF200">
    <property type="entry name" value="DIPEPTIDYL PEPTIDASE 10, ISOFORM B"/>
    <property type="match status" value="1"/>
</dbReference>
<protein>
    <submittedName>
        <fullName evidence="6">Dipeptidyl aminopeptidase-like protein 6</fullName>
    </submittedName>
</protein>
<dbReference type="OrthoDB" id="16520at2759"/>
<gene>
    <name evidence="6" type="ORF">G5I_01497</name>
</gene>
<dbReference type="InterPro" id="IPR050278">
    <property type="entry name" value="Serine_Prot_S9B/DPPIV"/>
</dbReference>
<dbReference type="GO" id="GO:0006508">
    <property type="term" value="P:proteolysis"/>
    <property type="evidence" value="ECO:0007669"/>
    <property type="project" value="InterPro"/>
</dbReference>
<organism evidence="7">
    <name type="scientific">Acromyrmex echinatior</name>
    <name type="common">Panamanian leafcutter ant</name>
    <name type="synonym">Acromyrmex octospinosus echinatior</name>
    <dbReference type="NCBI Taxonomy" id="103372"/>
    <lineage>
        <taxon>Eukaryota</taxon>
        <taxon>Metazoa</taxon>
        <taxon>Ecdysozoa</taxon>
        <taxon>Arthropoda</taxon>
        <taxon>Hexapoda</taxon>
        <taxon>Insecta</taxon>
        <taxon>Pterygota</taxon>
        <taxon>Neoptera</taxon>
        <taxon>Endopterygota</taxon>
        <taxon>Hymenoptera</taxon>
        <taxon>Apocrita</taxon>
        <taxon>Aculeata</taxon>
        <taxon>Formicoidea</taxon>
        <taxon>Formicidae</taxon>
        <taxon>Myrmicinae</taxon>
        <taxon>Acromyrmex</taxon>
    </lineage>
</organism>
<keyword evidence="2" id="KW-0720">Serine protease</keyword>
<evidence type="ECO:0000256" key="3">
    <source>
        <dbReference type="ARBA" id="ARBA00023180"/>
    </source>
</evidence>
<accession>F4W7S4</accession>
<evidence type="ECO:0000313" key="6">
    <source>
        <dbReference type="EMBL" id="EGI69743.1"/>
    </source>
</evidence>
<evidence type="ECO:0000259" key="5">
    <source>
        <dbReference type="Pfam" id="PF00930"/>
    </source>
</evidence>
<dbReference type="eggNOG" id="KOG2100">
    <property type="taxonomic scope" value="Eukaryota"/>
</dbReference>
<feature type="domain" description="Dipeptidylpeptidase IV N-terminal" evidence="5">
    <location>
        <begin position="145"/>
        <end position="305"/>
    </location>
</feature>
<feature type="coiled-coil region" evidence="4">
    <location>
        <begin position="36"/>
        <end position="95"/>
    </location>
</feature>
<evidence type="ECO:0000256" key="1">
    <source>
        <dbReference type="ARBA" id="ARBA00022438"/>
    </source>
</evidence>
<reference evidence="6" key="1">
    <citation type="submission" date="2011-02" db="EMBL/GenBank/DDBJ databases">
        <title>The genome of the leaf-cutting ant Acromyrmex echinatior suggests key adaptations to social evolution and fungus farming.</title>
        <authorList>
            <person name="Nygaard S."/>
            <person name="Zhang G."/>
        </authorList>
    </citation>
    <scope>NUCLEOTIDE SEQUENCE</scope>
</reference>
<dbReference type="InterPro" id="IPR002469">
    <property type="entry name" value="Peptidase_S9B_N"/>
</dbReference>
<proteinExistence type="predicted"/>
<sequence length="330" mass="37214">MSGAKEGAIGETDRNITTNEFLFVLQGTSQDVSASLLQKERELDKRERELLRLEVELMQRKNEQLRSNMESTFAADNANTRMEEHKVNLTNLKKKMSLFDVAALRTLTAALRAPVAALYASVAATVVLSVTLPIRSLSWRAACRPRSGTTNPTVKLFCVDLDMVVQGNVTLVEIEHPPELSTSERILSAVDFPTDSLVYATWMNRVQNRAYFQLCDVDSLLPNCTTALSYSETNGWVEQFEAPTFNEDGMSFLLILPQIQKNGSNWRHVVLVTNATSGRPVTTALTSGYFVVTEIVSWDREDSYLLHSFYMKQMLSRHGSSRAPYWTKKW</sequence>
<dbReference type="GO" id="GO:0008239">
    <property type="term" value="F:dipeptidyl-peptidase activity"/>
    <property type="evidence" value="ECO:0007669"/>
    <property type="project" value="TreeGrafter"/>
</dbReference>
<dbReference type="GO" id="GO:0005886">
    <property type="term" value="C:plasma membrane"/>
    <property type="evidence" value="ECO:0007669"/>
    <property type="project" value="TreeGrafter"/>
</dbReference>
<name>F4W7S4_ACREC</name>
<dbReference type="GO" id="GO:0004177">
    <property type="term" value="F:aminopeptidase activity"/>
    <property type="evidence" value="ECO:0007669"/>
    <property type="project" value="UniProtKB-KW"/>
</dbReference>
<dbReference type="InParanoid" id="F4W7S4"/>
<dbReference type="EMBL" id="GL887878">
    <property type="protein sequence ID" value="EGI69743.1"/>
    <property type="molecule type" value="Genomic_DNA"/>
</dbReference>
<dbReference type="SUPFAM" id="SSF82171">
    <property type="entry name" value="DPP6 N-terminal domain-like"/>
    <property type="match status" value="1"/>
</dbReference>
<keyword evidence="3" id="KW-0325">Glycoprotein</keyword>
<keyword evidence="1 6" id="KW-0031">Aminopeptidase</keyword>
<evidence type="ECO:0000313" key="7">
    <source>
        <dbReference type="Proteomes" id="UP000007755"/>
    </source>
</evidence>